<dbReference type="KEGG" id="nev:NTE_01886"/>
<dbReference type="Proteomes" id="UP000028194">
    <property type="component" value="Chromosome"/>
</dbReference>
<organism evidence="2 3">
    <name type="scientific">Candidatus Nitrososphaera evergladensis SR1</name>
    <dbReference type="NCBI Taxonomy" id="1459636"/>
    <lineage>
        <taxon>Archaea</taxon>
        <taxon>Nitrososphaerota</taxon>
        <taxon>Nitrososphaeria</taxon>
        <taxon>Nitrososphaerales</taxon>
        <taxon>Nitrososphaeraceae</taxon>
        <taxon>Nitrososphaera</taxon>
    </lineage>
</organism>
<dbReference type="STRING" id="1459636.NTE_01886"/>
<keyword evidence="1" id="KW-1133">Transmembrane helix</keyword>
<reference evidence="2 3" key="1">
    <citation type="journal article" date="2014" name="PLoS ONE">
        <title>Genome Sequence of Candidatus Nitrososphaera evergladensis from Group I.1b Enriched from Everglades Soil Reveals Novel Genomic Features of the Ammonia-Oxidizing Archaea.</title>
        <authorList>
            <person name="Zhalnina K.V."/>
            <person name="Dias R."/>
            <person name="Leonard M.T."/>
            <person name="Dorr de Quadros P."/>
            <person name="Camargo F.A."/>
            <person name="Drew J.C."/>
            <person name="Farmerie W.G."/>
            <person name="Daroub S.H."/>
            <person name="Triplett E.W."/>
        </authorList>
    </citation>
    <scope>NUCLEOTIDE SEQUENCE [LARGE SCALE GENOMIC DNA]</scope>
    <source>
        <strain evidence="2 3">SR1</strain>
    </source>
</reference>
<evidence type="ECO:0000256" key="1">
    <source>
        <dbReference type="SAM" id="Phobius"/>
    </source>
</evidence>
<proteinExistence type="predicted"/>
<keyword evidence="1" id="KW-0812">Transmembrane</keyword>
<keyword evidence="3" id="KW-1185">Reference proteome</keyword>
<feature type="transmembrane region" description="Helical" evidence="1">
    <location>
        <begin position="38"/>
        <end position="57"/>
    </location>
</feature>
<dbReference type="HOGENOM" id="CLU_2712611_0_0_2"/>
<evidence type="ECO:0000313" key="2">
    <source>
        <dbReference type="EMBL" id="AIF83945.1"/>
    </source>
</evidence>
<feature type="transmembrane region" description="Helical" evidence="1">
    <location>
        <begin position="12"/>
        <end position="32"/>
    </location>
</feature>
<evidence type="ECO:0000313" key="3">
    <source>
        <dbReference type="Proteomes" id="UP000028194"/>
    </source>
</evidence>
<keyword evidence="1" id="KW-0472">Membrane</keyword>
<gene>
    <name evidence="2" type="ORF">NTE_01886</name>
</gene>
<dbReference type="EMBL" id="CP007174">
    <property type="protein sequence ID" value="AIF83945.1"/>
    <property type="molecule type" value="Genomic_DNA"/>
</dbReference>
<dbReference type="AlphaFoldDB" id="A0A075MS55"/>
<protein>
    <submittedName>
        <fullName evidence="2">Uncharacterized protein</fullName>
    </submittedName>
</protein>
<sequence>MVIAMAKIIGLGKFIVAGVCVAVWLNGFASLYQSWSDAGISAAMWLGGASVCLYWAMRDRRKAKASSQQPLP</sequence>
<name>A0A075MS55_9ARCH</name>
<accession>A0A075MS55</accession>